<reference evidence="6" key="1">
    <citation type="submission" date="2017-09" db="EMBL/GenBank/DDBJ databases">
        <title>Yangia sp. SAOS 153D whole genome sequencing.</title>
        <authorList>
            <person name="Verma A."/>
            <person name="Krishnamurthi S."/>
        </authorList>
    </citation>
    <scope>NUCLEOTIDE SEQUENCE [LARGE SCALE GENOMIC DNA]</scope>
    <source>
        <strain evidence="6">SAOS 153D</strain>
    </source>
</reference>
<dbReference type="PANTHER" id="PTHR33204:SF18">
    <property type="entry name" value="TRANSCRIPTIONAL REGULATORY PROTEIN"/>
    <property type="match status" value="1"/>
</dbReference>
<evidence type="ECO:0000256" key="3">
    <source>
        <dbReference type="ARBA" id="ARBA00023163"/>
    </source>
</evidence>
<sequence length="239" mass="26748">MAETSYPRFCPVAMAASLLEPRWTMLVLCEMWSGSTRFNEIQRGVPGMSPGLLSKRLKEMEANGLLSRRGSGPGAHAEYLTTPLADELEPLIRGLGEWAHRNIDCEASLQDLDARMLMWNIRRKIDLLELPKRKSVIQFILNDPPNEAAKYWLVAKPGEETDLCYADPKHDVDLYVVAGLRALTSAWMGHSSFEAEIEAGRITLTGHELMARTLTRWLIRSSFAEVAQHSPDAACRGVI</sequence>
<dbReference type="AlphaFoldDB" id="A0A2A3JYE7"/>
<proteinExistence type="predicted"/>
<dbReference type="Proteomes" id="UP000217448">
    <property type="component" value="Unassembled WGS sequence"/>
</dbReference>
<evidence type="ECO:0000256" key="1">
    <source>
        <dbReference type="ARBA" id="ARBA00023015"/>
    </source>
</evidence>
<dbReference type="PROSITE" id="PS51118">
    <property type="entry name" value="HTH_HXLR"/>
    <property type="match status" value="1"/>
</dbReference>
<dbReference type="Pfam" id="PF01638">
    <property type="entry name" value="HxlR"/>
    <property type="match status" value="1"/>
</dbReference>
<reference evidence="7" key="2">
    <citation type="submission" date="2023-07" db="EMBL/GenBank/DDBJ databases">
        <title>Yangia mangrovi SAOS 153D genome.</title>
        <authorList>
            <person name="Verma A."/>
            <person name="Pal Y."/>
            <person name="Sundharam S."/>
            <person name="Bisht B."/>
            <person name="Srinivasan K."/>
        </authorList>
    </citation>
    <scope>NUCLEOTIDE SEQUENCE [LARGE SCALE GENOMIC DNA]</scope>
    <source>
        <strain evidence="7">SAOS 153D</strain>
    </source>
</reference>
<organism evidence="6">
    <name type="scientific">Alloyangia mangrovi</name>
    <dbReference type="NCBI Taxonomy" id="1779329"/>
    <lineage>
        <taxon>Bacteria</taxon>
        <taxon>Pseudomonadati</taxon>
        <taxon>Pseudomonadota</taxon>
        <taxon>Alphaproteobacteria</taxon>
        <taxon>Rhodobacterales</taxon>
        <taxon>Roseobacteraceae</taxon>
        <taxon>Alloyangia</taxon>
    </lineage>
</organism>
<dbReference type="EMBL" id="NTHN02000001">
    <property type="protein sequence ID" value="MCT4368980.1"/>
    <property type="molecule type" value="Genomic_DNA"/>
</dbReference>
<dbReference type="InterPro" id="IPR002577">
    <property type="entry name" value="HTH_HxlR"/>
</dbReference>
<evidence type="ECO:0000259" key="4">
    <source>
        <dbReference type="PROSITE" id="PS51118"/>
    </source>
</evidence>
<comment type="caution">
    <text evidence="6">The sequence shown here is derived from an EMBL/GenBank/DDBJ whole genome shotgun (WGS) entry which is preliminary data.</text>
</comment>
<keyword evidence="7" id="KW-1185">Reference proteome</keyword>
<dbReference type="SUPFAM" id="SSF46785">
    <property type="entry name" value="Winged helix' DNA-binding domain"/>
    <property type="match status" value="1"/>
</dbReference>
<dbReference type="InterPro" id="IPR036388">
    <property type="entry name" value="WH-like_DNA-bd_sf"/>
</dbReference>
<protein>
    <submittedName>
        <fullName evidence="5">Helix-turn-helix transcriptional regulator</fullName>
    </submittedName>
    <submittedName>
        <fullName evidence="6">HxlR family transcriptional regulator</fullName>
    </submittedName>
</protein>
<evidence type="ECO:0000313" key="6">
    <source>
        <dbReference type="EMBL" id="PBD19400.1"/>
    </source>
</evidence>
<keyword evidence="2" id="KW-0238">DNA-binding</keyword>
<feature type="domain" description="HTH hxlR-type" evidence="4">
    <location>
        <begin position="10"/>
        <end position="107"/>
    </location>
</feature>
<reference evidence="5" key="3">
    <citation type="submission" date="2024-05" db="EMBL/GenBank/DDBJ databases">
        <title>Yangia mangrovi SAOS 153D genome.</title>
        <authorList>
            <person name="Verma A."/>
            <person name="Pal Y."/>
            <person name="Sundharam S."/>
            <person name="Bisht B."/>
            <person name="Srinivasan K."/>
        </authorList>
    </citation>
    <scope>NUCLEOTIDE SEQUENCE</scope>
    <source>
        <strain evidence="5">SAOS 153D</strain>
    </source>
</reference>
<evidence type="ECO:0000256" key="2">
    <source>
        <dbReference type="ARBA" id="ARBA00023125"/>
    </source>
</evidence>
<evidence type="ECO:0000313" key="5">
    <source>
        <dbReference type="EMBL" id="MCT4368980.1"/>
    </source>
</evidence>
<name>A0A2A3JYE7_9RHOB</name>
<keyword evidence="1" id="KW-0805">Transcription regulation</keyword>
<evidence type="ECO:0000313" key="7">
    <source>
        <dbReference type="Proteomes" id="UP000217448"/>
    </source>
</evidence>
<dbReference type="GO" id="GO:0003677">
    <property type="term" value="F:DNA binding"/>
    <property type="evidence" value="ECO:0007669"/>
    <property type="project" value="UniProtKB-KW"/>
</dbReference>
<dbReference type="RefSeq" id="WP_095882059.1">
    <property type="nucleotide sequence ID" value="NZ_NTHN02000001.1"/>
</dbReference>
<dbReference type="Gene3D" id="1.10.10.10">
    <property type="entry name" value="Winged helix-like DNA-binding domain superfamily/Winged helix DNA-binding domain"/>
    <property type="match status" value="1"/>
</dbReference>
<accession>A0A2A3JYE7</accession>
<dbReference type="PANTHER" id="PTHR33204">
    <property type="entry name" value="TRANSCRIPTIONAL REGULATOR, MARR FAMILY"/>
    <property type="match status" value="1"/>
</dbReference>
<gene>
    <name evidence="5" type="ORF">CLG85_000935</name>
    <name evidence="6" type="ORF">CLG85_09600</name>
</gene>
<keyword evidence="3" id="KW-0804">Transcription</keyword>
<dbReference type="OrthoDB" id="9782219at2"/>
<dbReference type="EMBL" id="NTHN01000138">
    <property type="protein sequence ID" value="PBD19400.1"/>
    <property type="molecule type" value="Genomic_DNA"/>
</dbReference>
<dbReference type="InterPro" id="IPR036390">
    <property type="entry name" value="WH_DNA-bd_sf"/>
</dbReference>